<evidence type="ECO:0000313" key="3">
    <source>
        <dbReference type="Proteomes" id="UP000277256"/>
    </source>
</evidence>
<organism evidence="2 3">
    <name type="scientific">Glycomyces terrestris</name>
    <dbReference type="NCBI Taxonomy" id="2493553"/>
    <lineage>
        <taxon>Bacteria</taxon>
        <taxon>Bacillati</taxon>
        <taxon>Actinomycetota</taxon>
        <taxon>Actinomycetes</taxon>
        <taxon>Glycomycetales</taxon>
        <taxon>Glycomycetaceae</taxon>
        <taxon>Glycomyces</taxon>
    </lineage>
</organism>
<keyword evidence="3" id="KW-1185">Reference proteome</keyword>
<accession>A0A426UZY9</accession>
<reference evidence="2 3" key="1">
    <citation type="submission" date="2018-12" db="EMBL/GenBank/DDBJ databases">
        <title>Glycomyces sp. YIM 121974 draft genome.</title>
        <authorList>
            <person name="Li Q."/>
        </authorList>
    </citation>
    <scope>NUCLEOTIDE SEQUENCE [LARGE SCALE GENOMIC DNA]</scope>
    <source>
        <strain evidence="2 3">YIM 121974</strain>
    </source>
</reference>
<sequence length="93" mass="10665">MPASLRSRYERFQQLRDLVTDHLRLAFPVLDRDVEPSEEPEMNGPVLGFRQGLKKPNRIIEQLKQHVDRPSRGLHPGAADPLQALGYSRELIP</sequence>
<proteinExistence type="predicted"/>
<evidence type="ECO:0000313" key="2">
    <source>
        <dbReference type="EMBL" id="RRS00174.1"/>
    </source>
</evidence>
<name>A0A426UZY9_9ACTN</name>
<dbReference type="EMBL" id="RSEB01000002">
    <property type="protein sequence ID" value="RRS00174.1"/>
    <property type="molecule type" value="Genomic_DNA"/>
</dbReference>
<evidence type="ECO:0000256" key="1">
    <source>
        <dbReference type="SAM" id="MobiDB-lite"/>
    </source>
</evidence>
<gene>
    <name evidence="2" type="ORF">EIW28_06155</name>
</gene>
<protein>
    <submittedName>
        <fullName evidence="2">Uncharacterized protein</fullName>
    </submittedName>
</protein>
<comment type="caution">
    <text evidence="2">The sequence shown here is derived from an EMBL/GenBank/DDBJ whole genome shotgun (WGS) entry which is preliminary data.</text>
</comment>
<feature type="region of interest" description="Disordered" evidence="1">
    <location>
        <begin position="68"/>
        <end position="93"/>
    </location>
</feature>
<dbReference type="AlphaFoldDB" id="A0A426UZY9"/>
<dbReference type="Proteomes" id="UP000277256">
    <property type="component" value="Unassembled WGS sequence"/>
</dbReference>